<evidence type="ECO:0000256" key="2">
    <source>
        <dbReference type="SAM" id="Phobius"/>
    </source>
</evidence>
<dbReference type="EMBL" id="DRIG01000075">
    <property type="protein sequence ID" value="HEC78909.1"/>
    <property type="molecule type" value="Genomic_DNA"/>
</dbReference>
<dbReference type="InterPro" id="IPR049078">
    <property type="entry name" value="T7SS_EccA1-like_N"/>
</dbReference>
<protein>
    <submittedName>
        <fullName evidence="4">Tetratricopeptide repeat protein</fullName>
    </submittedName>
</protein>
<reference evidence="4" key="1">
    <citation type="journal article" date="2020" name="mSystems">
        <title>Genome- and Community-Level Interaction Insights into Carbon Utilization and Element Cycling Functions of Hydrothermarchaeota in Hydrothermal Sediment.</title>
        <authorList>
            <person name="Zhou Z."/>
            <person name="Liu Y."/>
            <person name="Xu W."/>
            <person name="Pan J."/>
            <person name="Luo Z.H."/>
            <person name="Li M."/>
        </authorList>
    </citation>
    <scope>NUCLEOTIDE SEQUENCE</scope>
    <source>
        <strain evidence="4">HyVt-388</strain>
    </source>
</reference>
<dbReference type="SMART" id="SM00028">
    <property type="entry name" value="TPR"/>
    <property type="match status" value="3"/>
</dbReference>
<dbReference type="PROSITE" id="PS50005">
    <property type="entry name" value="TPR"/>
    <property type="match status" value="1"/>
</dbReference>
<evidence type="ECO:0000259" key="3">
    <source>
        <dbReference type="Pfam" id="PF21545"/>
    </source>
</evidence>
<dbReference type="SUPFAM" id="SSF48452">
    <property type="entry name" value="TPR-like"/>
    <property type="match status" value="1"/>
</dbReference>
<accession>A0A9C9K0P9</accession>
<evidence type="ECO:0000256" key="1">
    <source>
        <dbReference type="PROSITE-ProRule" id="PRU00339"/>
    </source>
</evidence>
<dbReference type="Pfam" id="PF21545">
    <property type="entry name" value="T7SS_EccA1_N"/>
    <property type="match status" value="1"/>
</dbReference>
<feature type="transmembrane region" description="Helical" evidence="2">
    <location>
        <begin position="31"/>
        <end position="50"/>
    </location>
</feature>
<evidence type="ECO:0000313" key="4">
    <source>
        <dbReference type="EMBL" id="HEC78909.1"/>
    </source>
</evidence>
<keyword evidence="1" id="KW-0802">TPR repeat</keyword>
<comment type="caution">
    <text evidence="4">The sequence shown here is derived from an EMBL/GenBank/DDBJ whole genome shotgun (WGS) entry which is preliminary data.</text>
</comment>
<evidence type="ECO:0000313" key="5">
    <source>
        <dbReference type="Proteomes" id="UP000885826"/>
    </source>
</evidence>
<proteinExistence type="predicted"/>
<dbReference type="Gene3D" id="1.25.40.10">
    <property type="entry name" value="Tetratricopeptide repeat domain"/>
    <property type="match status" value="2"/>
</dbReference>
<gene>
    <name evidence="4" type="ORF">ENI34_07180</name>
</gene>
<dbReference type="InterPro" id="IPR011990">
    <property type="entry name" value="TPR-like_helical_dom_sf"/>
</dbReference>
<feature type="repeat" description="TPR" evidence="1">
    <location>
        <begin position="97"/>
        <end position="130"/>
    </location>
</feature>
<keyword evidence="2" id="KW-1133">Transmembrane helix</keyword>
<name>A0A9C9K0P9_UNCW3</name>
<organism evidence="4 5">
    <name type="scientific">candidate division WOR-3 bacterium</name>
    <dbReference type="NCBI Taxonomy" id="2052148"/>
    <lineage>
        <taxon>Bacteria</taxon>
        <taxon>Bacteria division WOR-3</taxon>
    </lineage>
</organism>
<feature type="domain" description="ESX-1 secretion system protein EccA1-like N-terminal" evidence="3">
    <location>
        <begin position="60"/>
        <end position="207"/>
    </location>
</feature>
<sequence>MRRIKRGHYKEDEFQSTMHNVVKYIMRHRDVSITVGAILIIGIIALSYFLSRGEPQIPEADILHTQAIGLLNMGRFQDAEKVLIDLSTKYQNTRPGKIGLYYLGVLYYNSAKFDQAIDYFDRFLSKEKKDYLLTPAALFGAGCAAEGMKDYKKALRYYERIIKDKNSPFYDVAMLACGRLNGLLGNKEKARKILSELLEKNPTASIAGDARFYIGLFNQ</sequence>
<keyword evidence="2" id="KW-0812">Transmembrane</keyword>
<keyword evidence="2" id="KW-0472">Membrane</keyword>
<dbReference type="AlphaFoldDB" id="A0A9C9K0P9"/>
<dbReference type="InterPro" id="IPR019734">
    <property type="entry name" value="TPR_rpt"/>
</dbReference>
<dbReference type="Proteomes" id="UP000885826">
    <property type="component" value="Unassembled WGS sequence"/>
</dbReference>